<evidence type="ECO:0000313" key="4">
    <source>
        <dbReference type="EMBL" id="BCI90870.1"/>
    </source>
</evidence>
<dbReference type="InterPro" id="IPR008984">
    <property type="entry name" value="SMAD_FHA_dom_sf"/>
</dbReference>
<gene>
    <name evidence="4" type="ORF">NIIDMKKI_60760</name>
</gene>
<dbReference type="PROSITE" id="PS50006">
    <property type="entry name" value="FHA_DOMAIN"/>
    <property type="match status" value="1"/>
</dbReference>
<evidence type="ECO:0000256" key="2">
    <source>
        <dbReference type="SAM" id="MobiDB-lite"/>
    </source>
</evidence>
<name>A0A7G1IJ34_MYCKA</name>
<dbReference type="SUPFAM" id="SSF49879">
    <property type="entry name" value="SMAD/FHA domain"/>
    <property type="match status" value="1"/>
</dbReference>
<feature type="region of interest" description="Disordered" evidence="2">
    <location>
        <begin position="101"/>
        <end position="205"/>
    </location>
</feature>
<feature type="compositionally biased region" description="Basic residues" evidence="2">
    <location>
        <begin position="125"/>
        <end position="138"/>
    </location>
</feature>
<protein>
    <recommendedName>
        <fullName evidence="3">FHA domain-containing protein</fullName>
    </recommendedName>
</protein>
<feature type="domain" description="FHA" evidence="3">
    <location>
        <begin position="19"/>
        <end position="67"/>
    </location>
</feature>
<evidence type="ECO:0000256" key="1">
    <source>
        <dbReference type="ARBA" id="ARBA00022553"/>
    </source>
</evidence>
<keyword evidence="5" id="KW-1185">Reference proteome</keyword>
<dbReference type="AlphaFoldDB" id="A0A7G1IJ34"/>
<organism evidence="4 5">
    <name type="scientific">Mycobacterium kansasii</name>
    <dbReference type="NCBI Taxonomy" id="1768"/>
    <lineage>
        <taxon>Bacteria</taxon>
        <taxon>Bacillati</taxon>
        <taxon>Actinomycetota</taxon>
        <taxon>Actinomycetes</taxon>
        <taxon>Mycobacteriales</taxon>
        <taxon>Mycobacteriaceae</taxon>
        <taxon>Mycobacterium</taxon>
    </lineage>
</organism>
<proteinExistence type="predicted"/>
<feature type="compositionally biased region" description="Basic residues" evidence="2">
    <location>
        <begin position="152"/>
        <end position="166"/>
    </location>
</feature>
<dbReference type="Proteomes" id="UP000516380">
    <property type="component" value="Chromosome"/>
</dbReference>
<evidence type="ECO:0000313" key="5">
    <source>
        <dbReference type="Proteomes" id="UP000516380"/>
    </source>
</evidence>
<reference evidence="4 5" key="1">
    <citation type="submission" date="2020-07" db="EMBL/GenBank/DDBJ databases">
        <title>Mycobacterium kansasii (former subtype) with zoonotic potential isolated from diseased indoor pet cat, Japan.</title>
        <authorList>
            <person name="Fukano H."/>
            <person name="Terazono T."/>
            <person name="Hoshino Y."/>
        </authorList>
    </citation>
    <scope>NUCLEOTIDE SEQUENCE [LARGE SCALE GENOMIC DNA]</scope>
    <source>
        <strain evidence="4 5">Kuro-I</strain>
    </source>
</reference>
<feature type="compositionally biased region" description="Pro residues" evidence="2">
    <location>
        <begin position="106"/>
        <end position="117"/>
    </location>
</feature>
<dbReference type="EMBL" id="AP023343">
    <property type="protein sequence ID" value="BCI90870.1"/>
    <property type="molecule type" value="Genomic_DNA"/>
</dbReference>
<dbReference type="InterPro" id="IPR000253">
    <property type="entry name" value="FHA_dom"/>
</dbReference>
<dbReference type="Pfam" id="PF00498">
    <property type="entry name" value="FHA"/>
    <property type="match status" value="1"/>
</dbReference>
<keyword evidence="1" id="KW-0597">Phosphoprotein</keyword>
<dbReference type="Gene3D" id="2.60.200.20">
    <property type="match status" value="1"/>
</dbReference>
<sequence>MLTVRSDRSQRSFAPGADAIVGSDLRADLRVAHPLVAQAHVVVRFEQGNWIAIDNSRTGMFVDGRRVPLVDIRDGLVVNLGRPDGPRISFEVGHHRGIIGLLPQTGFPPPGVQPPVPSSSSTGHPRSRPAPRRRHRAHPATPGHSAPPSYRFLHRPRRRNAPRRSTSRAPPPATRRPARAFPGSAGRSTTTSSSPTCWRRATTRS</sequence>
<accession>A0A7G1IJ34</accession>
<evidence type="ECO:0000259" key="3">
    <source>
        <dbReference type="PROSITE" id="PS50006"/>
    </source>
</evidence>